<dbReference type="Gene3D" id="1.10.10.10">
    <property type="entry name" value="Winged helix-like DNA-binding domain superfamily/Winged helix DNA-binding domain"/>
    <property type="match status" value="1"/>
</dbReference>
<name>A0A2X0XIE4_9BACI</name>
<dbReference type="PANTHER" id="PTHR30514:SF10">
    <property type="entry name" value="MURR_RPIR FAMILY TRANSCRIPTIONAL REGULATOR"/>
    <property type="match status" value="1"/>
</dbReference>
<sequence>MDNFLLSRDGAGKMEKINAGLIMLAEMCEKLPLSEKKVASYILAHPTQAIKMTAVELGEASQTSSAAVIRLCKSLNISGVQELKLRIAGDLQHAKVEDRDIEANEALPSIVEKVTMQSSEILTQTANLINIAELERAITALSQADKIIFFGVGASGIAAMDADQKFLRINKNSRAFVDLHLGATAVVNTQKGDVVVGISFSGETHEVAKILEIASQTPATTISLTRYGSSLVSSLADICLYVSPNVEATFRSGATSSRLAQLLVIDILFMGVVTSAYEQTVDHLDETRSVIQRLHKKVAKRKNKIKTY</sequence>
<dbReference type="PROSITE" id="PS51071">
    <property type="entry name" value="HTH_RPIR"/>
    <property type="match status" value="1"/>
</dbReference>
<dbReference type="AlphaFoldDB" id="A0A2X0XIE4"/>
<dbReference type="SUPFAM" id="SSF53697">
    <property type="entry name" value="SIS domain"/>
    <property type="match status" value="1"/>
</dbReference>
<dbReference type="STRING" id="1421.A2J09_20275"/>
<dbReference type="SUPFAM" id="SSF46689">
    <property type="entry name" value="Homeodomain-like"/>
    <property type="match status" value="1"/>
</dbReference>
<feature type="domain" description="SIS" evidence="5">
    <location>
        <begin position="137"/>
        <end position="278"/>
    </location>
</feature>
<accession>A0A2X0XIE4</accession>
<dbReference type="GO" id="GO:0003677">
    <property type="term" value="F:DNA binding"/>
    <property type="evidence" value="ECO:0007669"/>
    <property type="project" value="UniProtKB-KW"/>
</dbReference>
<dbReference type="InterPro" id="IPR001347">
    <property type="entry name" value="SIS_dom"/>
</dbReference>
<dbReference type="CDD" id="cd05013">
    <property type="entry name" value="SIS_RpiR"/>
    <property type="match status" value="1"/>
</dbReference>
<reference evidence="6 7" key="1">
    <citation type="submission" date="2018-06" db="EMBL/GenBank/DDBJ databases">
        <authorList>
            <consortium name="Pathogen Informatics"/>
            <person name="Doyle S."/>
        </authorList>
    </citation>
    <scope>NUCLEOTIDE SEQUENCE [LARGE SCALE GENOMIC DNA]</scope>
    <source>
        <strain evidence="6 7">NCTC7582</strain>
    </source>
</reference>
<dbReference type="Gene3D" id="3.40.50.10490">
    <property type="entry name" value="Glucose-6-phosphate isomerase like protein, domain 1"/>
    <property type="match status" value="1"/>
</dbReference>
<dbReference type="InterPro" id="IPR047640">
    <property type="entry name" value="RpiR-like"/>
</dbReference>
<dbReference type="InterPro" id="IPR046348">
    <property type="entry name" value="SIS_dom_sf"/>
</dbReference>
<dbReference type="PANTHER" id="PTHR30514">
    <property type="entry name" value="GLUCOKINASE"/>
    <property type="match status" value="1"/>
</dbReference>
<keyword evidence="3" id="KW-0804">Transcription</keyword>
<feature type="domain" description="HTH rpiR-type" evidence="4">
    <location>
        <begin position="18"/>
        <end position="94"/>
    </location>
</feature>
<evidence type="ECO:0000256" key="1">
    <source>
        <dbReference type="ARBA" id="ARBA00023015"/>
    </source>
</evidence>
<dbReference type="PROSITE" id="PS51464">
    <property type="entry name" value="SIS"/>
    <property type="match status" value="1"/>
</dbReference>
<evidence type="ECO:0000313" key="6">
    <source>
        <dbReference type="EMBL" id="SPT98709.1"/>
    </source>
</evidence>
<dbReference type="InterPro" id="IPR036388">
    <property type="entry name" value="WH-like_DNA-bd_sf"/>
</dbReference>
<dbReference type="InterPro" id="IPR009057">
    <property type="entry name" value="Homeodomain-like_sf"/>
</dbReference>
<dbReference type="InterPro" id="IPR000281">
    <property type="entry name" value="HTH_RpiR"/>
</dbReference>
<gene>
    <name evidence="6" type="primary">ybbH_2</name>
    <name evidence="6" type="ORF">NCTC7582_01866</name>
</gene>
<protein>
    <submittedName>
        <fullName evidence="6">Helix-turn-helix domain, rpiR family protein</fullName>
    </submittedName>
</protein>
<dbReference type="InterPro" id="IPR035472">
    <property type="entry name" value="RpiR-like_SIS"/>
</dbReference>
<dbReference type="GO" id="GO:1901135">
    <property type="term" value="P:carbohydrate derivative metabolic process"/>
    <property type="evidence" value="ECO:0007669"/>
    <property type="project" value="InterPro"/>
</dbReference>
<dbReference type="Pfam" id="PF01380">
    <property type="entry name" value="SIS"/>
    <property type="match status" value="1"/>
</dbReference>
<dbReference type="GO" id="GO:0097367">
    <property type="term" value="F:carbohydrate derivative binding"/>
    <property type="evidence" value="ECO:0007669"/>
    <property type="project" value="InterPro"/>
</dbReference>
<dbReference type="Pfam" id="PF01418">
    <property type="entry name" value="HTH_6"/>
    <property type="match status" value="1"/>
</dbReference>
<evidence type="ECO:0000256" key="3">
    <source>
        <dbReference type="ARBA" id="ARBA00023163"/>
    </source>
</evidence>
<dbReference type="GO" id="GO:0003700">
    <property type="term" value="F:DNA-binding transcription factor activity"/>
    <property type="evidence" value="ECO:0007669"/>
    <property type="project" value="InterPro"/>
</dbReference>
<organism evidence="6 7">
    <name type="scientific">Lysinibacillus capsici</name>
    <dbReference type="NCBI Taxonomy" id="2115968"/>
    <lineage>
        <taxon>Bacteria</taxon>
        <taxon>Bacillati</taxon>
        <taxon>Bacillota</taxon>
        <taxon>Bacilli</taxon>
        <taxon>Bacillales</taxon>
        <taxon>Bacillaceae</taxon>
        <taxon>Lysinibacillus</taxon>
    </lineage>
</organism>
<keyword evidence="2" id="KW-0238">DNA-binding</keyword>
<dbReference type="Proteomes" id="UP000251431">
    <property type="component" value="Unassembled WGS sequence"/>
</dbReference>
<evidence type="ECO:0000313" key="7">
    <source>
        <dbReference type="Proteomes" id="UP000251431"/>
    </source>
</evidence>
<proteinExistence type="predicted"/>
<keyword evidence="1" id="KW-0805">Transcription regulation</keyword>
<evidence type="ECO:0000259" key="4">
    <source>
        <dbReference type="PROSITE" id="PS51071"/>
    </source>
</evidence>
<dbReference type="EMBL" id="UAQE01000001">
    <property type="protein sequence ID" value="SPT98709.1"/>
    <property type="molecule type" value="Genomic_DNA"/>
</dbReference>
<evidence type="ECO:0000259" key="5">
    <source>
        <dbReference type="PROSITE" id="PS51464"/>
    </source>
</evidence>
<evidence type="ECO:0000256" key="2">
    <source>
        <dbReference type="ARBA" id="ARBA00023125"/>
    </source>
</evidence>